<sequence>MSQAQQSINLVRIEDVRFFVDLLMQIDSDAYQLLRQATIPNDINSTNSYECLPESALMNAVEVLGGHYTPQDLSVIFWEGIRNSYVPNFIANLGKHESVLDACHQLTELVKASSPNSSVYPAFIAGSWWLVREKQGQHESWYQDAEIFSVLFMVEFVRAITQATWTPEQVTLVSEHNDVYSQLPTLHNVTFIYQRSVTAIKIPESVMQSQPTYRYSASHLSSSLPITYKEPNFMGIFKLAITPYLSMGKLPIKIAAEILRIHVRTLQRRLEKEGYVYQQLIEDMTYELIIDAMQHTTDSITTIANRYGYSDAAHFTRAFKRRYKQTPSVFRKSLPINKKS</sequence>
<dbReference type="SUPFAM" id="SSF46689">
    <property type="entry name" value="Homeodomain-like"/>
    <property type="match status" value="1"/>
</dbReference>
<feature type="domain" description="HTH araC/xylS-type" evidence="4">
    <location>
        <begin position="241"/>
        <end position="333"/>
    </location>
</feature>
<dbReference type="Proteomes" id="UP000318717">
    <property type="component" value="Unassembled WGS sequence"/>
</dbReference>
<organism evidence="5 6">
    <name type="scientific">Vibrio inusitatus NBRC 102082</name>
    <dbReference type="NCBI Taxonomy" id="1219070"/>
    <lineage>
        <taxon>Bacteria</taxon>
        <taxon>Pseudomonadati</taxon>
        <taxon>Pseudomonadota</taxon>
        <taxon>Gammaproteobacteria</taxon>
        <taxon>Vibrionales</taxon>
        <taxon>Vibrionaceae</taxon>
        <taxon>Vibrio</taxon>
    </lineage>
</organism>
<dbReference type="InterPro" id="IPR020449">
    <property type="entry name" value="Tscrpt_reg_AraC-type_HTH"/>
</dbReference>
<dbReference type="SMART" id="SM00342">
    <property type="entry name" value="HTH_ARAC"/>
    <property type="match status" value="1"/>
</dbReference>
<proteinExistence type="predicted"/>
<dbReference type="OrthoDB" id="6396588at2"/>
<keyword evidence="3" id="KW-0804">Transcription</keyword>
<keyword evidence="2" id="KW-0238">DNA-binding</keyword>
<dbReference type="Gene3D" id="1.10.10.60">
    <property type="entry name" value="Homeodomain-like"/>
    <property type="match status" value="1"/>
</dbReference>
<dbReference type="PANTHER" id="PTHR47894:SF4">
    <property type="entry name" value="HTH-TYPE TRANSCRIPTIONAL REGULATOR GADX"/>
    <property type="match status" value="1"/>
</dbReference>
<dbReference type="GO" id="GO:0003700">
    <property type="term" value="F:DNA-binding transcription factor activity"/>
    <property type="evidence" value="ECO:0007669"/>
    <property type="project" value="InterPro"/>
</dbReference>
<dbReference type="RefSeq" id="WP_141345261.1">
    <property type="nucleotide sequence ID" value="NZ_BJLF01000007.1"/>
</dbReference>
<comment type="caution">
    <text evidence="5">The sequence shown here is derived from an EMBL/GenBank/DDBJ whole genome shotgun (WGS) entry which is preliminary data.</text>
</comment>
<evidence type="ECO:0000259" key="4">
    <source>
        <dbReference type="PROSITE" id="PS01124"/>
    </source>
</evidence>
<dbReference type="InterPro" id="IPR009057">
    <property type="entry name" value="Homeodomain-like_sf"/>
</dbReference>
<evidence type="ECO:0000256" key="3">
    <source>
        <dbReference type="ARBA" id="ARBA00023163"/>
    </source>
</evidence>
<evidence type="ECO:0000256" key="2">
    <source>
        <dbReference type="ARBA" id="ARBA00023125"/>
    </source>
</evidence>
<accession>A0A4Y3HV03</accession>
<reference evidence="5 6" key="1">
    <citation type="submission" date="2019-06" db="EMBL/GenBank/DDBJ databases">
        <title>Whole genome shotgun sequence of Vibrio inusitatus NBRC 102082.</title>
        <authorList>
            <person name="Hosoyama A."/>
            <person name="Uohara A."/>
            <person name="Ohji S."/>
            <person name="Ichikawa N."/>
        </authorList>
    </citation>
    <scope>NUCLEOTIDE SEQUENCE [LARGE SCALE GENOMIC DNA]</scope>
    <source>
        <strain evidence="5 6">NBRC 102082</strain>
    </source>
</reference>
<evidence type="ECO:0000313" key="5">
    <source>
        <dbReference type="EMBL" id="GEA50916.1"/>
    </source>
</evidence>
<gene>
    <name evidence="5" type="ORF">VIN01S_17200</name>
</gene>
<dbReference type="InterPro" id="IPR018060">
    <property type="entry name" value="HTH_AraC"/>
</dbReference>
<dbReference type="PRINTS" id="PR00032">
    <property type="entry name" value="HTHARAC"/>
</dbReference>
<keyword evidence="1" id="KW-0805">Transcription regulation</keyword>
<protein>
    <recommendedName>
        <fullName evidence="4">HTH araC/xylS-type domain-containing protein</fullName>
    </recommendedName>
</protein>
<dbReference type="Pfam" id="PF12833">
    <property type="entry name" value="HTH_18"/>
    <property type="match status" value="1"/>
</dbReference>
<dbReference type="PROSITE" id="PS01124">
    <property type="entry name" value="HTH_ARAC_FAMILY_2"/>
    <property type="match status" value="1"/>
</dbReference>
<dbReference type="GO" id="GO:0000976">
    <property type="term" value="F:transcription cis-regulatory region binding"/>
    <property type="evidence" value="ECO:0007669"/>
    <property type="project" value="TreeGrafter"/>
</dbReference>
<evidence type="ECO:0000256" key="1">
    <source>
        <dbReference type="ARBA" id="ARBA00023015"/>
    </source>
</evidence>
<keyword evidence="6" id="KW-1185">Reference proteome</keyword>
<dbReference type="GO" id="GO:0005829">
    <property type="term" value="C:cytosol"/>
    <property type="evidence" value="ECO:0007669"/>
    <property type="project" value="TreeGrafter"/>
</dbReference>
<dbReference type="EMBL" id="BJLF01000007">
    <property type="protein sequence ID" value="GEA50916.1"/>
    <property type="molecule type" value="Genomic_DNA"/>
</dbReference>
<dbReference type="AlphaFoldDB" id="A0A4Y3HV03"/>
<evidence type="ECO:0000313" key="6">
    <source>
        <dbReference type="Proteomes" id="UP000318717"/>
    </source>
</evidence>
<name>A0A4Y3HV03_9VIBR</name>
<dbReference type="PANTHER" id="PTHR47894">
    <property type="entry name" value="HTH-TYPE TRANSCRIPTIONAL REGULATOR GADX"/>
    <property type="match status" value="1"/>
</dbReference>